<dbReference type="InterPro" id="IPR041647">
    <property type="entry name" value="IRK_C"/>
</dbReference>
<dbReference type="SUPFAM" id="SSF81296">
    <property type="entry name" value="E set domains"/>
    <property type="match status" value="1"/>
</dbReference>
<evidence type="ECO:0000256" key="12">
    <source>
        <dbReference type="RuleBase" id="RU003822"/>
    </source>
</evidence>
<sequence>MYTNKCRNLVLPKIDVESANGTTPTAGCPPEDQLQLLGTARSDKLSPVSFGPGSSTPRSPSRRLGAYRPSVFAHRVHRRAVTKNGHCNIAPIKAGSGKRLRFLQDMFTTLVDARWRWTLMVFALGFVGSWLFFALLYWFISYAHGDLEEDHLPDKQDQSNWTPCISSIYSYTSCFLFSLETQHTIGYGSRATNEECPEAIFVMSLQSVHGVMIQALLAGIIFAKMTRSKSRSQTLLFSKHAAICLRDGDLCLMFRVGDMRKSHIIGANIRAQLLRPRVTREGESMPQYQTELELTADGCGSDLFFIWPQTVVHRITADSPLWNMGAMDLTQERFEIVVILEGTIESTGQSTQARSSYLANEILWGYRFEPVLLYNKQRQGFEINLSRFNEMVPVPDTPGCSAKELAEGLAFNSNENLLDKRAFEYGSLVEKLQQFHVEDEQCRSNQQGISKSAYLLSPPRQLQLQAVARSHSSTELKVVNGEK</sequence>
<dbReference type="Gene3D" id="1.10.287.70">
    <property type="match status" value="1"/>
</dbReference>
<feature type="compositionally biased region" description="Low complexity" evidence="13">
    <location>
        <begin position="49"/>
        <end position="64"/>
    </location>
</feature>
<dbReference type="InterPro" id="IPR040445">
    <property type="entry name" value="Kir_TM"/>
</dbReference>
<evidence type="ECO:0000256" key="1">
    <source>
        <dbReference type="ARBA" id="ARBA00004141"/>
    </source>
</evidence>
<comment type="similarity">
    <text evidence="12">Belongs to the inward rectifier-type potassium channel (TC 1.A.2.1) family.</text>
</comment>
<evidence type="ECO:0000256" key="9">
    <source>
        <dbReference type="ARBA" id="ARBA00023136"/>
    </source>
</evidence>
<dbReference type="EMBL" id="JBEHCU010005652">
    <property type="protein sequence ID" value="KAL1399106.1"/>
    <property type="molecule type" value="Genomic_DNA"/>
</dbReference>
<dbReference type="Pfam" id="PF01007">
    <property type="entry name" value="IRK"/>
    <property type="match status" value="1"/>
</dbReference>
<organism evidence="17 18">
    <name type="scientific">Culex pipiens pipiens</name>
    <name type="common">Northern house mosquito</name>
    <dbReference type="NCBI Taxonomy" id="38569"/>
    <lineage>
        <taxon>Eukaryota</taxon>
        <taxon>Metazoa</taxon>
        <taxon>Ecdysozoa</taxon>
        <taxon>Arthropoda</taxon>
        <taxon>Hexapoda</taxon>
        <taxon>Insecta</taxon>
        <taxon>Pterygota</taxon>
        <taxon>Neoptera</taxon>
        <taxon>Endopterygota</taxon>
        <taxon>Diptera</taxon>
        <taxon>Nematocera</taxon>
        <taxon>Culicoidea</taxon>
        <taxon>Culicidae</taxon>
        <taxon>Culicinae</taxon>
        <taxon>Culicini</taxon>
        <taxon>Culex</taxon>
        <taxon>Culex</taxon>
    </lineage>
</organism>
<keyword evidence="6 12" id="KW-0630">Potassium</keyword>
<dbReference type="Proteomes" id="UP001562425">
    <property type="component" value="Unassembled WGS sequence"/>
</dbReference>
<evidence type="ECO:0000256" key="2">
    <source>
        <dbReference type="ARBA" id="ARBA00022448"/>
    </source>
</evidence>
<feature type="transmembrane region" description="Helical" evidence="14">
    <location>
        <begin position="199"/>
        <end position="223"/>
    </location>
</feature>
<evidence type="ECO:0000256" key="13">
    <source>
        <dbReference type="SAM" id="MobiDB-lite"/>
    </source>
</evidence>
<evidence type="ECO:0000256" key="10">
    <source>
        <dbReference type="ARBA" id="ARBA00023303"/>
    </source>
</evidence>
<feature type="domain" description="Inward rectifier potassium channel C-terminal" evidence="16">
    <location>
        <begin position="235"/>
        <end position="407"/>
    </location>
</feature>
<accession>A0ABD1DHP2</accession>
<keyword evidence="7 14" id="KW-1133">Transmembrane helix</keyword>
<evidence type="ECO:0000256" key="14">
    <source>
        <dbReference type="SAM" id="Phobius"/>
    </source>
</evidence>
<keyword evidence="5 12" id="KW-0851">Voltage-gated channel</keyword>
<dbReference type="GO" id="GO:0034702">
    <property type="term" value="C:monoatomic ion channel complex"/>
    <property type="evidence" value="ECO:0007669"/>
    <property type="project" value="UniProtKB-KW"/>
</dbReference>
<evidence type="ECO:0000313" key="18">
    <source>
        <dbReference type="Proteomes" id="UP001562425"/>
    </source>
</evidence>
<evidence type="ECO:0000256" key="3">
    <source>
        <dbReference type="ARBA" id="ARBA00022538"/>
    </source>
</evidence>
<feature type="transmembrane region" description="Helical" evidence="14">
    <location>
        <begin position="117"/>
        <end position="140"/>
    </location>
</feature>
<reference evidence="17 18" key="1">
    <citation type="submission" date="2024-05" db="EMBL/GenBank/DDBJ databases">
        <title>Culex pipiens pipiens assembly and annotation.</title>
        <authorList>
            <person name="Alout H."/>
            <person name="Durand T."/>
        </authorList>
    </citation>
    <scope>NUCLEOTIDE SEQUENCE [LARGE SCALE GENOMIC DNA]</scope>
    <source>
        <strain evidence="17">HA-2024</strain>
        <tissue evidence="17">Whole body</tissue>
    </source>
</reference>
<comment type="subcellular location">
    <subcellularLocation>
        <location evidence="1 12">Membrane</location>
        <topology evidence="1 12">Multi-pass membrane protein</topology>
    </subcellularLocation>
</comment>
<comment type="catalytic activity">
    <reaction evidence="11">
        <text>K(+)(in) = K(+)(out)</text>
        <dbReference type="Rhea" id="RHEA:29463"/>
        <dbReference type="ChEBI" id="CHEBI:29103"/>
    </reaction>
</comment>
<evidence type="ECO:0000256" key="5">
    <source>
        <dbReference type="ARBA" id="ARBA00022882"/>
    </source>
</evidence>
<comment type="caution">
    <text evidence="17">The sequence shown here is derived from an EMBL/GenBank/DDBJ whole genome shotgun (WGS) entry which is preliminary data.</text>
</comment>
<keyword evidence="2 12" id="KW-0813">Transport</keyword>
<dbReference type="SUPFAM" id="SSF81324">
    <property type="entry name" value="Voltage-gated potassium channels"/>
    <property type="match status" value="1"/>
</dbReference>
<dbReference type="AlphaFoldDB" id="A0ABD1DHP2"/>
<feature type="domain" description="Potassium channel inwardly rectifying transmembrane" evidence="15">
    <location>
        <begin position="81"/>
        <end position="227"/>
    </location>
</feature>
<keyword evidence="8 12" id="KW-0406">Ion transport</keyword>
<gene>
    <name evidence="17" type="ORF">pipiens_008473</name>
</gene>
<dbReference type="GO" id="GO:0006813">
    <property type="term" value="P:potassium ion transport"/>
    <property type="evidence" value="ECO:0007669"/>
    <property type="project" value="UniProtKB-KW"/>
</dbReference>
<proteinExistence type="inferred from homology"/>
<evidence type="ECO:0000256" key="11">
    <source>
        <dbReference type="ARBA" id="ARBA00034430"/>
    </source>
</evidence>
<name>A0ABD1DHP2_CULPP</name>
<evidence type="ECO:0000256" key="4">
    <source>
        <dbReference type="ARBA" id="ARBA00022692"/>
    </source>
</evidence>
<dbReference type="Gene3D" id="2.60.40.1400">
    <property type="entry name" value="G protein-activated inward rectifier potassium channel 1"/>
    <property type="match status" value="1"/>
</dbReference>
<keyword evidence="10 12" id="KW-0407">Ion channel</keyword>
<dbReference type="PANTHER" id="PTHR11767">
    <property type="entry name" value="INWARD RECTIFIER POTASSIUM CHANNEL"/>
    <property type="match status" value="1"/>
</dbReference>
<dbReference type="PRINTS" id="PR01320">
    <property type="entry name" value="KIRCHANNEL"/>
</dbReference>
<dbReference type="InterPro" id="IPR016449">
    <property type="entry name" value="K_chnl_inward-rec_Kir"/>
</dbReference>
<evidence type="ECO:0000256" key="8">
    <source>
        <dbReference type="ARBA" id="ARBA00023065"/>
    </source>
</evidence>
<dbReference type="GO" id="GO:0034220">
    <property type="term" value="P:monoatomic ion transmembrane transport"/>
    <property type="evidence" value="ECO:0007669"/>
    <property type="project" value="UniProtKB-KW"/>
</dbReference>
<dbReference type="PANTHER" id="PTHR11767:SF113">
    <property type="entry name" value="INWARDLY RECTIFYING POTASSIUM CHANNEL 2, ISOFORM D"/>
    <property type="match status" value="1"/>
</dbReference>
<keyword evidence="9 14" id="KW-0472">Membrane</keyword>
<keyword evidence="18" id="KW-1185">Reference proteome</keyword>
<keyword evidence="3 12" id="KW-0633">Potassium transport</keyword>
<dbReference type="Pfam" id="PF17655">
    <property type="entry name" value="IRK_C"/>
    <property type="match status" value="1"/>
</dbReference>
<feature type="region of interest" description="Disordered" evidence="13">
    <location>
        <begin position="44"/>
        <end position="64"/>
    </location>
</feature>
<evidence type="ECO:0000313" key="17">
    <source>
        <dbReference type="EMBL" id="KAL1399106.1"/>
    </source>
</evidence>
<dbReference type="FunFam" id="2.60.40.1400:FF:000001">
    <property type="entry name" value="G protein-activated inward rectifier potassium channel 2"/>
    <property type="match status" value="1"/>
</dbReference>
<protein>
    <recommendedName>
        <fullName evidence="19">Inwardly rectifying k+ channel</fullName>
    </recommendedName>
</protein>
<evidence type="ECO:0000256" key="7">
    <source>
        <dbReference type="ARBA" id="ARBA00022989"/>
    </source>
</evidence>
<evidence type="ECO:0000259" key="16">
    <source>
        <dbReference type="Pfam" id="PF17655"/>
    </source>
</evidence>
<dbReference type="FunFam" id="1.10.287.70:FF:000078">
    <property type="entry name" value="Putative Inward rectifier potassium channel"/>
    <property type="match status" value="1"/>
</dbReference>
<evidence type="ECO:0008006" key="19">
    <source>
        <dbReference type="Google" id="ProtNLM"/>
    </source>
</evidence>
<dbReference type="InterPro" id="IPR013518">
    <property type="entry name" value="K_chnl_inward-rec_Kir_cyto"/>
</dbReference>
<dbReference type="InterPro" id="IPR014756">
    <property type="entry name" value="Ig_E-set"/>
</dbReference>
<keyword evidence="4 12" id="KW-0812">Transmembrane</keyword>
<evidence type="ECO:0000256" key="6">
    <source>
        <dbReference type="ARBA" id="ARBA00022958"/>
    </source>
</evidence>
<evidence type="ECO:0000259" key="15">
    <source>
        <dbReference type="Pfam" id="PF01007"/>
    </source>
</evidence>